<proteinExistence type="predicted"/>
<dbReference type="GeneID" id="18817923"/>
<sequence>MPHQKLLHALKAHGLDSLYSQVLSNALYPDGTPVPMADLLRIMGILLLIQRPLPIKHQATIMNIPPRPLVESFLSIQSILLMPESDDDPVQLVHTSLRDFLMTPARSGAYFIDPPIRHISIAIGCLDIMTKNKTEFWFTDEPLRYACTEWLDHLRKALPAEEGHCPSDLSLSVSLKYSLTNFTNSSLGPWLHSMIIFTKLAKTESSCSPLELSRYPQSLQSTLTSLNNMLGQTIVRTVCHFTWYIMMKHLQPLAYHNRNQLERIYQQPDIWLTAVAPVTFSARRIEETEASLNRHPF</sequence>
<evidence type="ECO:0000313" key="1">
    <source>
        <dbReference type="EMBL" id="EGO28778.1"/>
    </source>
</evidence>
<dbReference type="RefSeq" id="XP_007314977.1">
    <property type="nucleotide sequence ID" value="XM_007314915.1"/>
</dbReference>
<organism>
    <name type="scientific">Serpula lacrymans var. lacrymans (strain S7.9)</name>
    <name type="common">Dry rot fungus</name>
    <dbReference type="NCBI Taxonomy" id="578457"/>
    <lineage>
        <taxon>Eukaryota</taxon>
        <taxon>Fungi</taxon>
        <taxon>Dikarya</taxon>
        <taxon>Basidiomycota</taxon>
        <taxon>Agaricomycotina</taxon>
        <taxon>Agaricomycetes</taxon>
        <taxon>Agaricomycetidae</taxon>
        <taxon>Boletales</taxon>
        <taxon>Coniophorineae</taxon>
        <taxon>Serpulaceae</taxon>
        <taxon>Serpula</taxon>
    </lineage>
</organism>
<reference evidence="1" key="1">
    <citation type="submission" date="2011-04" db="EMBL/GenBank/DDBJ databases">
        <title>Evolution of plant cell wall degrading machinery underlies the functional diversity of forest fungi.</title>
        <authorList>
            <consortium name="US DOE Joint Genome Institute (JGI-PGF)"/>
            <person name="Eastwood D.C."/>
            <person name="Floudas D."/>
            <person name="Binder M."/>
            <person name="Majcherczyk A."/>
            <person name="Schneider P."/>
            <person name="Aerts A."/>
            <person name="Asiegbu F.O."/>
            <person name="Baker S.E."/>
            <person name="Barry K."/>
            <person name="Bendiksby M."/>
            <person name="Blumentritt M."/>
            <person name="Coutinho P.M."/>
            <person name="Cullen D."/>
            <person name="Cullen D."/>
            <person name="Gathman A."/>
            <person name="Goodell B."/>
            <person name="Henrissat B."/>
            <person name="Ihrmark K."/>
            <person name="Kauserud H."/>
            <person name="Kohler A."/>
            <person name="LaButti K."/>
            <person name="Lapidus A."/>
            <person name="Lavin J.L."/>
            <person name="Lee Y.-H."/>
            <person name="Lindquist E."/>
            <person name="Lilly W."/>
            <person name="Lucas S."/>
            <person name="Morin E."/>
            <person name="Murat C."/>
            <person name="Oguiza J.A."/>
            <person name="Park J."/>
            <person name="Pisabarro A.G."/>
            <person name="Riley R."/>
            <person name="Rosling A."/>
            <person name="Salamov A."/>
            <person name="Schmidt O."/>
            <person name="Schmutz J."/>
            <person name="Skrede I."/>
            <person name="Stenlid J."/>
            <person name="Wiebenga A."/>
            <person name="Xie X."/>
            <person name="Kues U."/>
            <person name="Hibbett D.S."/>
            <person name="Hoffmeister D."/>
            <person name="Hogberg N."/>
            <person name="Martin F."/>
            <person name="Grigoriev I.V."/>
            <person name="Watkinson S.C."/>
        </authorList>
    </citation>
    <scope>NUCLEOTIDE SEQUENCE</scope>
    <source>
        <strain evidence="1">S7.9</strain>
    </source>
</reference>
<name>F8NKK6_SERL9</name>
<dbReference type="AlphaFoldDB" id="F8NKK6"/>
<accession>F8NKK6</accession>
<dbReference type="OrthoDB" id="538223at2759"/>
<protein>
    <submittedName>
        <fullName evidence="1">Uncharacterized protein</fullName>
    </submittedName>
</protein>
<dbReference type="Proteomes" id="UP000008064">
    <property type="component" value="Unassembled WGS sequence"/>
</dbReference>
<dbReference type="EMBL" id="GL945430">
    <property type="protein sequence ID" value="EGO28778.1"/>
    <property type="molecule type" value="Genomic_DNA"/>
</dbReference>
<dbReference type="KEGG" id="sla:SERLADRAFT_459576"/>
<gene>
    <name evidence="1" type="ORF">SERLADRAFT_459576</name>
</gene>
<dbReference type="HOGENOM" id="CLU_937393_0_0_1"/>